<keyword evidence="4" id="KW-1185">Reference proteome</keyword>
<dbReference type="Proteomes" id="UP000494183">
    <property type="component" value="Unassembled WGS sequence"/>
</dbReference>
<dbReference type="Pfam" id="PF24553">
    <property type="entry name" value="Rv0428c_C"/>
    <property type="match status" value="1"/>
</dbReference>
<feature type="compositionally biased region" description="Polar residues" evidence="1">
    <location>
        <begin position="1"/>
        <end position="16"/>
    </location>
</feature>
<sequence>MSAVTLFSQTEPQASGTPRVDARDSLRARLEEAALNATAVASQVLYDGWLVRFAPSLAKRVRSINVLGLSTRPLDERLAYCSSLYARHGLPMVLRITSIGPDFSLDAELESRGYILTGETRVMFTPLAPRPGARSDLLFNIVDTARFAAAVGAMRNSESGHIAEHGARLQGLAVDISPVLATDATGQCVAAGLAVRDGDLLGLFDIVTDPGQRRKGYAAALIEHLLAIGAAGGATTAYLQVEPENTAARALYGRYGFKDCYAYWYRLPAEQTDAA</sequence>
<dbReference type="InterPro" id="IPR016181">
    <property type="entry name" value="Acyl_CoA_acyltransferase"/>
</dbReference>
<dbReference type="InterPro" id="IPR000182">
    <property type="entry name" value="GNAT_dom"/>
</dbReference>
<evidence type="ECO:0000256" key="1">
    <source>
        <dbReference type="SAM" id="MobiDB-lite"/>
    </source>
</evidence>
<reference evidence="3 4" key="1">
    <citation type="submission" date="2020-04" db="EMBL/GenBank/DDBJ databases">
        <authorList>
            <person name="De Canck E."/>
        </authorList>
    </citation>
    <scope>NUCLEOTIDE SEQUENCE [LARGE SCALE GENOMIC DNA]</scope>
    <source>
        <strain evidence="3 4">LMG 6000</strain>
    </source>
</reference>
<dbReference type="EMBL" id="CADILH010000004">
    <property type="protein sequence ID" value="CAB3932520.1"/>
    <property type="molecule type" value="Genomic_DNA"/>
</dbReference>
<dbReference type="InterPro" id="IPR056935">
    <property type="entry name" value="Rv0428c-like_C"/>
</dbReference>
<dbReference type="CDD" id="cd04301">
    <property type="entry name" value="NAT_SF"/>
    <property type="match status" value="1"/>
</dbReference>
<evidence type="ECO:0000259" key="2">
    <source>
        <dbReference type="PROSITE" id="PS51186"/>
    </source>
</evidence>
<name>A0A6S7F912_9BURK</name>
<evidence type="ECO:0000313" key="4">
    <source>
        <dbReference type="Proteomes" id="UP000494183"/>
    </source>
</evidence>
<dbReference type="SUPFAM" id="SSF55729">
    <property type="entry name" value="Acyl-CoA N-acyltransferases (Nat)"/>
    <property type="match status" value="1"/>
</dbReference>
<dbReference type="RefSeq" id="WP_042795878.1">
    <property type="nucleotide sequence ID" value="NZ_CADILH010000004.1"/>
</dbReference>
<dbReference type="GO" id="GO:0016747">
    <property type="term" value="F:acyltransferase activity, transferring groups other than amino-acyl groups"/>
    <property type="evidence" value="ECO:0007669"/>
    <property type="project" value="InterPro"/>
</dbReference>
<evidence type="ECO:0000313" key="3">
    <source>
        <dbReference type="EMBL" id="CAB3932520.1"/>
    </source>
</evidence>
<accession>A0A6S7F912</accession>
<gene>
    <name evidence="3" type="ORF">LMG6000_02633</name>
</gene>
<organism evidence="3 4">
    <name type="scientific">Achromobacter insolitus</name>
    <dbReference type="NCBI Taxonomy" id="217204"/>
    <lineage>
        <taxon>Bacteria</taxon>
        <taxon>Pseudomonadati</taxon>
        <taxon>Pseudomonadota</taxon>
        <taxon>Betaproteobacteria</taxon>
        <taxon>Burkholderiales</taxon>
        <taxon>Alcaligenaceae</taxon>
        <taxon>Achromobacter</taxon>
    </lineage>
</organism>
<feature type="region of interest" description="Disordered" evidence="1">
    <location>
        <begin position="1"/>
        <end position="22"/>
    </location>
</feature>
<dbReference type="Gene3D" id="3.40.630.30">
    <property type="match status" value="1"/>
</dbReference>
<protein>
    <recommendedName>
        <fullName evidence="2">N-acetyltransferase domain-containing protein</fullName>
    </recommendedName>
</protein>
<feature type="domain" description="N-acetyltransferase" evidence="2">
    <location>
        <begin position="122"/>
        <end position="274"/>
    </location>
</feature>
<proteinExistence type="predicted"/>
<dbReference type="PROSITE" id="PS51186">
    <property type="entry name" value="GNAT"/>
    <property type="match status" value="1"/>
</dbReference>
<dbReference type="AlphaFoldDB" id="A0A6S7F912"/>